<evidence type="ECO:0000256" key="3">
    <source>
        <dbReference type="ARBA" id="ARBA00022692"/>
    </source>
</evidence>
<dbReference type="InterPro" id="IPR050833">
    <property type="entry name" value="Poly_Biosynth_Transport"/>
</dbReference>
<reference evidence="7 8" key="1">
    <citation type="submission" date="2020-08" db="EMBL/GenBank/DDBJ databases">
        <title>Sequencing the genomes of 1000 actinobacteria strains.</title>
        <authorList>
            <person name="Klenk H.-P."/>
        </authorList>
    </citation>
    <scope>NUCLEOTIDE SEQUENCE [LARGE SCALE GENOMIC DNA]</scope>
    <source>
        <strain evidence="7 8">DSM 44230</strain>
    </source>
</reference>
<feature type="transmembrane region" description="Helical" evidence="6">
    <location>
        <begin position="310"/>
        <end position="333"/>
    </location>
</feature>
<dbReference type="PANTHER" id="PTHR30250">
    <property type="entry name" value="PST FAMILY PREDICTED COLANIC ACID TRANSPORTER"/>
    <property type="match status" value="1"/>
</dbReference>
<dbReference type="Proteomes" id="UP000533598">
    <property type="component" value="Unassembled WGS sequence"/>
</dbReference>
<feature type="transmembrane region" description="Helical" evidence="6">
    <location>
        <begin position="376"/>
        <end position="398"/>
    </location>
</feature>
<feature type="transmembrane region" description="Helical" evidence="6">
    <location>
        <begin position="177"/>
        <end position="196"/>
    </location>
</feature>
<protein>
    <submittedName>
        <fullName evidence="7">O-antigen/teichoic acid export membrane protein</fullName>
    </submittedName>
</protein>
<feature type="transmembrane region" description="Helical" evidence="6">
    <location>
        <begin position="118"/>
        <end position="135"/>
    </location>
</feature>
<accession>A0A7W7C5V6</accession>
<keyword evidence="8" id="KW-1185">Reference proteome</keyword>
<feature type="transmembrane region" description="Helical" evidence="6">
    <location>
        <begin position="345"/>
        <end position="364"/>
    </location>
</feature>
<keyword evidence="4 6" id="KW-1133">Transmembrane helix</keyword>
<feature type="transmembrane region" description="Helical" evidence="6">
    <location>
        <begin position="404"/>
        <end position="423"/>
    </location>
</feature>
<dbReference type="GO" id="GO:0005886">
    <property type="term" value="C:plasma membrane"/>
    <property type="evidence" value="ECO:0007669"/>
    <property type="project" value="UniProtKB-SubCell"/>
</dbReference>
<evidence type="ECO:0000256" key="1">
    <source>
        <dbReference type="ARBA" id="ARBA00004651"/>
    </source>
</evidence>
<dbReference type="RefSeq" id="WP_185001133.1">
    <property type="nucleotide sequence ID" value="NZ_BAAAUI010000026.1"/>
</dbReference>
<dbReference type="EMBL" id="JACHMH010000001">
    <property type="protein sequence ID" value="MBB4675102.1"/>
    <property type="molecule type" value="Genomic_DNA"/>
</dbReference>
<evidence type="ECO:0000256" key="4">
    <source>
        <dbReference type="ARBA" id="ARBA00022989"/>
    </source>
</evidence>
<organism evidence="7 8">
    <name type="scientific">Crossiella cryophila</name>
    <dbReference type="NCBI Taxonomy" id="43355"/>
    <lineage>
        <taxon>Bacteria</taxon>
        <taxon>Bacillati</taxon>
        <taxon>Actinomycetota</taxon>
        <taxon>Actinomycetes</taxon>
        <taxon>Pseudonocardiales</taxon>
        <taxon>Pseudonocardiaceae</taxon>
        <taxon>Crossiella</taxon>
    </lineage>
</organism>
<comment type="caution">
    <text evidence="7">The sequence shown here is derived from an EMBL/GenBank/DDBJ whole genome shotgun (WGS) entry which is preliminary data.</text>
</comment>
<feature type="transmembrane region" description="Helical" evidence="6">
    <location>
        <begin position="147"/>
        <end position="171"/>
    </location>
</feature>
<comment type="subcellular location">
    <subcellularLocation>
        <location evidence="1">Cell membrane</location>
        <topology evidence="1">Multi-pass membrane protein</topology>
    </subcellularLocation>
</comment>
<evidence type="ECO:0000313" key="7">
    <source>
        <dbReference type="EMBL" id="MBB4675102.1"/>
    </source>
</evidence>
<proteinExistence type="predicted"/>
<keyword evidence="2" id="KW-1003">Cell membrane</keyword>
<keyword evidence="5 6" id="KW-0472">Membrane</keyword>
<evidence type="ECO:0000256" key="6">
    <source>
        <dbReference type="SAM" id="Phobius"/>
    </source>
</evidence>
<evidence type="ECO:0000256" key="5">
    <source>
        <dbReference type="ARBA" id="ARBA00023136"/>
    </source>
</evidence>
<keyword evidence="3 6" id="KW-0812">Transmembrane</keyword>
<feature type="transmembrane region" description="Helical" evidence="6">
    <location>
        <begin position="43"/>
        <end position="60"/>
    </location>
</feature>
<gene>
    <name evidence="7" type="ORF">HNR67_001220</name>
</gene>
<feature type="transmembrane region" description="Helical" evidence="6">
    <location>
        <begin position="231"/>
        <end position="253"/>
    </location>
</feature>
<sequence>MANSSARSAVLMGLGLAVLGASGFGFLAVVGRTLSPGDQAGVLGLYMIINILGPGLFVALEQETNRVLSSGTAAGVDPRPGIRRAALLGAGLAGVTVLVVLALSPILVENNLGGHPSLLVWIVVGALASAAIFFARGLLAAGQQLTGYAASLATEGLSRLLPCVLLAWLGYAAADGYGLVFALGGGFALLVALPWLRRVLAATKVIGEPADPVGAAAVLAGHSTRTIAHGLALLGLATLLAQLVANLAPLVVTGRMPDAPAVAVAFGFAFVLTRIPLLLFGPVQAMMLPALTAAAVRGDLAEARRRVGQILLAVAAVGLPGALLSALVGPWLVVTFFGSKVQPDSLDMGLLGLSTVLLMIAQVLQPALVAFGRHRVVSIGWVIGTAVLVALLVLLPMAPIPAAVVAQLVGPLLVVLVTAAGLWRAIGHRAPVGVS</sequence>
<evidence type="ECO:0000313" key="8">
    <source>
        <dbReference type="Proteomes" id="UP000533598"/>
    </source>
</evidence>
<name>A0A7W7C5V6_9PSEU</name>
<dbReference type="PANTHER" id="PTHR30250:SF11">
    <property type="entry name" value="O-ANTIGEN TRANSPORTER-RELATED"/>
    <property type="match status" value="1"/>
</dbReference>
<dbReference type="AlphaFoldDB" id="A0A7W7C5V6"/>
<feature type="transmembrane region" description="Helical" evidence="6">
    <location>
        <begin position="259"/>
        <end position="280"/>
    </location>
</feature>
<feature type="transmembrane region" description="Helical" evidence="6">
    <location>
        <begin position="85"/>
        <end position="106"/>
    </location>
</feature>
<evidence type="ECO:0000256" key="2">
    <source>
        <dbReference type="ARBA" id="ARBA00022475"/>
    </source>
</evidence>